<dbReference type="EMBL" id="RHPJ01000002">
    <property type="protein sequence ID" value="TGO05363.1"/>
    <property type="molecule type" value="Genomic_DNA"/>
</dbReference>
<reference evidence="3 4" key="1">
    <citation type="submission" date="2018-11" db="EMBL/GenBank/DDBJ databases">
        <title>Complete genome sequencing of the Actinobacteria Serinibacter sp. K3-2.</title>
        <authorList>
            <person name="Rakitin A.L."/>
            <person name="Beletsky A.V."/>
            <person name="Mardanov A.V."/>
            <person name="Ravin N.V."/>
            <person name="Gromova A.S."/>
            <person name="Filippova S.N."/>
            <person name="Gal'Chenko V.F."/>
        </authorList>
    </citation>
    <scope>NUCLEOTIDE SEQUENCE [LARGE SCALE GENOMIC DNA]</scope>
    <source>
        <strain evidence="3 4">K3-2</strain>
    </source>
</reference>
<keyword evidence="4" id="KW-1185">Reference proteome</keyword>
<gene>
    <name evidence="3" type="ORF">SERN_1367</name>
</gene>
<sequence>MSVDEYRRELLDDAAALAEAEGEYFKAALMQILAGQLSEAGEFVDPRVVNFVASDAGGREVAVDAFDLGDDDDSVALAILVTTEELGSGTMATAAARYAFRSLEAFLRDSVSGVFEKDREPSEMAFQFSREVRERAGRTTRYRLYLFTDATLGSRVRSFDSSELNGIPLDYHVWDASRLNDLAESKLDHEALEIDLAQHIQGGLRVLAVGDPGQEISTFLAAVPGALLADLYGQYGSRLLEGNVRSYLSGVGKTNKGIRETATVSPQFFLPYNNGISATAASVTLDEATGNLVRLIDLQIVNGGQTTATLFYTRRDSKVPVDLGDVFVQMKLIVVPPQVALEMVPKISRFANTQNRVSEADFFANHPYHVRLEEMSRRVSAPASAGSTVQTRWFYERARGQYKSERGMKMGVEQRAFDSKFPRRQILTKTDVARYEMSWRMHPHLVSKGAQINFAEFARVVDSEWVRDSDAFNEAYFRDVVARSILYNQIRARVARSSWYESGYLANITTYAMAKLVREVNRHSPGNVVDLGQIWRSQAVSSVVLDEAERLAECALSHLTSATRIVTNVTEWAKRPACWQSFEAVPVDLSTEFLGSLVATESLRDQRSAAKSARKIDNTIDIQARALKVPAESWASLRDFGVKYSVSTEKDRSILAIVLRGGLPSVAQAKVLFALVERARRIGFTEIEDR</sequence>
<proteinExistence type="predicted"/>
<name>A0A4Z1E4G2_9MICO</name>
<evidence type="ECO:0000313" key="4">
    <source>
        <dbReference type="Proteomes" id="UP000297318"/>
    </source>
</evidence>
<feature type="domain" description="Abortive phage infection protein C-terminal" evidence="1">
    <location>
        <begin position="240"/>
        <end position="560"/>
    </location>
</feature>
<dbReference type="AlphaFoldDB" id="A0A4Z1E4G2"/>
<dbReference type="InterPro" id="IPR055101">
    <property type="entry name" value="AIPR_N"/>
</dbReference>
<evidence type="ECO:0000313" key="3">
    <source>
        <dbReference type="EMBL" id="TGO05363.1"/>
    </source>
</evidence>
<comment type="caution">
    <text evidence="3">The sequence shown here is derived from an EMBL/GenBank/DDBJ whole genome shotgun (WGS) entry which is preliminary data.</text>
</comment>
<dbReference type="InterPro" id="IPR018891">
    <property type="entry name" value="AIPR_C"/>
</dbReference>
<dbReference type="Pfam" id="PF22879">
    <property type="entry name" value="AIPR_N"/>
    <property type="match status" value="1"/>
</dbReference>
<dbReference type="Proteomes" id="UP000297318">
    <property type="component" value="Unassembled WGS sequence"/>
</dbReference>
<protein>
    <recommendedName>
        <fullName evidence="5">AIPR protein</fullName>
    </recommendedName>
</protein>
<dbReference type="Pfam" id="PF10592">
    <property type="entry name" value="AIPR"/>
    <property type="match status" value="1"/>
</dbReference>
<accession>A0A4Z1E4G2</accession>
<organism evidence="3 4">
    <name type="scientific">Serinibacter arcticus</name>
    <dbReference type="NCBI Taxonomy" id="1655435"/>
    <lineage>
        <taxon>Bacteria</taxon>
        <taxon>Bacillati</taxon>
        <taxon>Actinomycetota</taxon>
        <taxon>Actinomycetes</taxon>
        <taxon>Micrococcales</taxon>
        <taxon>Beutenbergiaceae</taxon>
        <taxon>Serinibacter</taxon>
    </lineage>
</organism>
<evidence type="ECO:0000259" key="1">
    <source>
        <dbReference type="Pfam" id="PF10592"/>
    </source>
</evidence>
<feature type="domain" description="Abortive infection phage resistance protein N-terminal" evidence="2">
    <location>
        <begin position="30"/>
        <end position="179"/>
    </location>
</feature>
<dbReference type="RefSeq" id="WP_135849380.1">
    <property type="nucleotide sequence ID" value="NZ_RHPJ01000002.1"/>
</dbReference>
<evidence type="ECO:0000259" key="2">
    <source>
        <dbReference type="Pfam" id="PF22879"/>
    </source>
</evidence>
<dbReference type="OrthoDB" id="9806213at2"/>
<evidence type="ECO:0008006" key="5">
    <source>
        <dbReference type="Google" id="ProtNLM"/>
    </source>
</evidence>